<proteinExistence type="predicted"/>
<name>A0A916NK41_9BURK</name>
<evidence type="ECO:0000313" key="1">
    <source>
        <dbReference type="EMBL" id="CAG7595996.1"/>
    </source>
</evidence>
<dbReference type="Proteomes" id="UP000693996">
    <property type="component" value="Chromosome"/>
</dbReference>
<dbReference type="EMBL" id="OU343031">
    <property type="protein sequence ID" value="CAG7595996.1"/>
    <property type="molecule type" value="Genomic_DNA"/>
</dbReference>
<evidence type="ECO:0000313" key="2">
    <source>
        <dbReference type="Proteomes" id="UP000693996"/>
    </source>
</evidence>
<dbReference type="AlphaFoldDB" id="A0A916NK41"/>
<dbReference type="KEGG" id="vtr:MYVALT_G_00850"/>
<sequence>MAHTTHGSLWLKKAGDKIIDFQTNLLIKELQLIPGQKPHRQRILNKLSTKYFKVRLF</sequence>
<reference evidence="1" key="1">
    <citation type="submission" date="2021-06" db="EMBL/GenBank/DDBJ databases">
        <authorList>
            <person name="Szabo G."/>
        </authorList>
    </citation>
    <scope>NUCLEOTIDE SEQUENCE</scope>
    <source>
        <strain evidence="1">MYVALT</strain>
    </source>
</reference>
<protein>
    <submittedName>
        <fullName evidence="1">Uncharacterized protein</fullName>
    </submittedName>
</protein>
<organism evidence="1 2">
    <name type="scientific">Candidatus Vallotiella hemipterorum</name>
    <dbReference type="NCBI Taxonomy" id="1177213"/>
    <lineage>
        <taxon>Bacteria</taxon>
        <taxon>Pseudomonadati</taxon>
        <taxon>Pseudomonadota</taxon>
        <taxon>Betaproteobacteria</taxon>
        <taxon>Burkholderiales</taxon>
        <taxon>Burkholderiaceae</taxon>
        <taxon>Candidatus Vallotiella</taxon>
    </lineage>
</organism>
<accession>A0A916NK41</accession>
<gene>
    <name evidence="1" type="ORF">MYVALT_G_00850</name>
</gene>
<keyword evidence="2" id="KW-1185">Reference proteome</keyword>